<gene>
    <name evidence="2" type="ORF">KUO17_24330</name>
</gene>
<sequence length="103" mass="10808">MNKLVPDPPTLLFGKTASQSCGTSDNGRPPPFTGRAGIDARDALVHASLLLAGIHDTVQQACSGPGDQVRKDLLWASLHSAEMAKWLVDAVIDGMENSATLIA</sequence>
<dbReference type="Pfam" id="PF11275">
    <property type="entry name" value="DUF3077"/>
    <property type="match status" value="1"/>
</dbReference>
<keyword evidence="3" id="KW-1185">Reference proteome</keyword>
<comment type="caution">
    <text evidence="2">The sequence shown here is derived from an EMBL/GenBank/DDBJ whole genome shotgun (WGS) entry which is preliminary data.</text>
</comment>
<organism evidence="2 3">
    <name type="scientific">Pseudomonas aegrilactucae</name>
    <dbReference type="NCBI Taxonomy" id="2854028"/>
    <lineage>
        <taxon>Bacteria</taxon>
        <taxon>Pseudomonadati</taxon>
        <taxon>Pseudomonadota</taxon>
        <taxon>Gammaproteobacteria</taxon>
        <taxon>Pseudomonadales</taxon>
        <taxon>Pseudomonadaceae</taxon>
        <taxon>Pseudomonas</taxon>
    </lineage>
</organism>
<feature type="region of interest" description="Disordered" evidence="1">
    <location>
        <begin position="1"/>
        <end position="35"/>
    </location>
</feature>
<protein>
    <submittedName>
        <fullName evidence="2">DUF3077 domain-containing protein</fullName>
    </submittedName>
</protein>
<dbReference type="EMBL" id="JAHTBI010000111">
    <property type="protein sequence ID" value="MBV6290115.1"/>
    <property type="molecule type" value="Genomic_DNA"/>
</dbReference>
<dbReference type="Proteomes" id="UP001106592">
    <property type="component" value="Unassembled WGS sequence"/>
</dbReference>
<reference evidence="2" key="1">
    <citation type="journal article" date="2022" name="Int. J. Syst. Evol. Microbiol.">
        <title>Pseudomonas aegrilactucae sp. nov. and Pseudomonas morbosilactucae sp. nov., pathogens causing bacterial rot of lettuce in Japan.</title>
        <authorList>
            <person name="Sawada H."/>
            <person name="Fujikawa T."/>
            <person name="Satou M."/>
        </authorList>
    </citation>
    <scope>NUCLEOTIDE SEQUENCE</scope>
    <source>
        <strain evidence="2">MAFF 301350</strain>
    </source>
</reference>
<evidence type="ECO:0000256" key="1">
    <source>
        <dbReference type="SAM" id="MobiDB-lite"/>
    </source>
</evidence>
<reference evidence="2" key="2">
    <citation type="journal article" date="2023" name="Plant Pathol.">
        <title>Dismantling and reorganizing Pseudomonas marginalis sensu#lato.</title>
        <authorList>
            <person name="Sawada H."/>
            <person name="Fujikawa T."/>
            <person name="Satou M."/>
        </authorList>
    </citation>
    <scope>NUCLEOTIDE SEQUENCE</scope>
    <source>
        <strain evidence="2">MAFF 301350</strain>
    </source>
</reference>
<dbReference type="InterPro" id="IPR021427">
    <property type="entry name" value="DUF3077"/>
</dbReference>
<feature type="compositionally biased region" description="Polar residues" evidence="1">
    <location>
        <begin position="16"/>
        <end position="26"/>
    </location>
</feature>
<dbReference type="AlphaFoldDB" id="A0A9Q3AFZ5"/>
<proteinExistence type="predicted"/>
<dbReference type="RefSeq" id="WP_217978120.1">
    <property type="nucleotide sequence ID" value="NZ_JAHTBI010000111.1"/>
</dbReference>
<name>A0A9Q3AFZ5_9PSED</name>
<evidence type="ECO:0000313" key="3">
    <source>
        <dbReference type="Proteomes" id="UP001106592"/>
    </source>
</evidence>
<evidence type="ECO:0000313" key="2">
    <source>
        <dbReference type="EMBL" id="MBV6290115.1"/>
    </source>
</evidence>
<accession>A0A9Q3AFZ5</accession>